<dbReference type="AlphaFoldDB" id="A0A2U1QBR6"/>
<sequence>MKAQETVPLDWQISSLRLLHTLMQDEPMRELRPVQDNPNLAVAVDGNNPNREGNISPARGRVYFVGTKEAR</sequence>
<dbReference type="Proteomes" id="UP000245207">
    <property type="component" value="Unassembled WGS sequence"/>
</dbReference>
<keyword evidence="2" id="KW-1185">Reference proteome</keyword>
<name>A0A2U1QBR6_ARTAN</name>
<evidence type="ECO:0000313" key="2">
    <source>
        <dbReference type="Proteomes" id="UP000245207"/>
    </source>
</evidence>
<comment type="caution">
    <text evidence="1">The sequence shown here is derived from an EMBL/GenBank/DDBJ whole genome shotgun (WGS) entry which is preliminary data.</text>
</comment>
<reference evidence="1 2" key="1">
    <citation type="journal article" date="2018" name="Mol. Plant">
        <title>The genome of Artemisia annua provides insight into the evolution of Asteraceae family and artemisinin biosynthesis.</title>
        <authorList>
            <person name="Shen Q."/>
            <person name="Zhang L."/>
            <person name="Liao Z."/>
            <person name="Wang S."/>
            <person name="Yan T."/>
            <person name="Shi P."/>
            <person name="Liu M."/>
            <person name="Fu X."/>
            <person name="Pan Q."/>
            <person name="Wang Y."/>
            <person name="Lv Z."/>
            <person name="Lu X."/>
            <person name="Zhang F."/>
            <person name="Jiang W."/>
            <person name="Ma Y."/>
            <person name="Chen M."/>
            <person name="Hao X."/>
            <person name="Li L."/>
            <person name="Tang Y."/>
            <person name="Lv G."/>
            <person name="Zhou Y."/>
            <person name="Sun X."/>
            <person name="Brodelius P.E."/>
            <person name="Rose J.K.C."/>
            <person name="Tang K."/>
        </authorList>
    </citation>
    <scope>NUCLEOTIDE SEQUENCE [LARGE SCALE GENOMIC DNA]</scope>
    <source>
        <strain evidence="2">cv. Huhao1</strain>
        <tissue evidence="1">Leaf</tissue>
    </source>
</reference>
<accession>A0A2U1QBR6</accession>
<dbReference type="EMBL" id="PKPP01000242">
    <property type="protein sequence ID" value="PWA95423.1"/>
    <property type="molecule type" value="Genomic_DNA"/>
</dbReference>
<proteinExistence type="predicted"/>
<organism evidence="1 2">
    <name type="scientific">Artemisia annua</name>
    <name type="common">Sweet wormwood</name>
    <dbReference type="NCBI Taxonomy" id="35608"/>
    <lineage>
        <taxon>Eukaryota</taxon>
        <taxon>Viridiplantae</taxon>
        <taxon>Streptophyta</taxon>
        <taxon>Embryophyta</taxon>
        <taxon>Tracheophyta</taxon>
        <taxon>Spermatophyta</taxon>
        <taxon>Magnoliopsida</taxon>
        <taxon>eudicotyledons</taxon>
        <taxon>Gunneridae</taxon>
        <taxon>Pentapetalae</taxon>
        <taxon>asterids</taxon>
        <taxon>campanulids</taxon>
        <taxon>Asterales</taxon>
        <taxon>Asteraceae</taxon>
        <taxon>Asteroideae</taxon>
        <taxon>Anthemideae</taxon>
        <taxon>Artemisiinae</taxon>
        <taxon>Artemisia</taxon>
    </lineage>
</organism>
<evidence type="ECO:0000313" key="1">
    <source>
        <dbReference type="EMBL" id="PWA95423.1"/>
    </source>
</evidence>
<gene>
    <name evidence="1" type="ORF">CTI12_AA050040</name>
</gene>
<protein>
    <submittedName>
        <fullName evidence="1">Uncharacterized protein</fullName>
    </submittedName>
</protein>